<dbReference type="AlphaFoldDB" id="A0A9D4VBV0"/>
<keyword evidence="2" id="KW-0863">Zinc-finger</keyword>
<sequence>MGDHELEEGEACDEPDLSCDPDTDFSYLDEKLSVVLGDQQKCFEGGVSAEKLGSKFGGYGSFLPTQERPPSILHQERPASVLASDTQCRTRTNDGMIERIKQNASCASVRASSLSKGSGSAVLTHENGGGDSGPVNEKVTNVASSFLIGRAEDKTGLPKKVTLKIKMGSETKEKKKNATIYSDFGLSNSSSEEEEEFVDEDGRTDSDPDTSPDRTPLTMIRLMTSHHIPDGMLLSPLRDLVTEPFMQKERLWLACEEVKVRSPGLKKVNLFQHGDTFETLDNPKEQTMEYAGETKGNSARSSDRSLKRVKVDKERGGSKDSSRHVSKPPPKAYAKDLAKASEVERQVRDAVSESGTGVRSNDSHKEFKGFSLDRALPDYVLYDGDHIPKDFCSPFQPPKEVDSGREQQSRGSRADKVASSSHESINEHRDLGNQGPDASKEFVNTLGIISHGKRHAEVSLDPSNGKKRSSGKVFVVPSEEKTKSGQNARSSTSKGKGGGKVTVPAADIPTREMADSKKRSIEFGHDADVLRGSSREKGKVSYKEIHMSSGRDKYLKTSSEADLLLEEIPKGGPQHSSKVAGNKDYKDFQQVDLPKVHKAESLEHKRKEKVKRRVTPDYVHKEPSKVSEDRQRETATRDVSTKVPQPSCVPEAVSTDMPSQAVALPPPPAANGVAPYVLVMDNWVGCDKCQKWRLLPPGVDEGNLPHKWHCKMLYWLEKEGLNNCSIPEAVTDQATQALYNISAPIPPPIQENPPVGEQVQPPPVVTSLPPVNLTVNQEMKASEKIRGAASTKKHKIPRTGSSDNTVPGKAKSFAEAPPVTQDASQAKLDGGDTILTQEKIQAKVEVLDLGSVKTGEGKQKVKERDKARRHRPSDGLSPSAKKHSQTPANLVLRDATKLKHKADSLQGQERPGTALYLQAALKFLQAASMLETEASEHGDNRPGPLPVQLYADTAKLCEYCASTYERNKDLAVAALAYKCAGVARMRVVQAKSSLISKCRAEVQSRQQVAQGDSPSSSTQVDMDAPKNSSMDRALAHGSTPPTTNSHAGGPLIIAAKSRTSFNRILDYVMDTGSALDALTKSVNAFTAAESALSSFTTEGMSALRKVLDFSFHDVDSFVRLVRIALEAMGH</sequence>
<dbReference type="InterPro" id="IPR011124">
    <property type="entry name" value="Znf_CW"/>
</dbReference>
<dbReference type="InterPro" id="IPR055300">
    <property type="entry name" value="CWZF3/5/7"/>
</dbReference>
<feature type="region of interest" description="Disordered" evidence="4">
    <location>
        <begin position="596"/>
        <end position="653"/>
    </location>
</feature>
<dbReference type="Proteomes" id="UP000886520">
    <property type="component" value="Chromosome 3"/>
</dbReference>
<comment type="caution">
    <text evidence="6">The sequence shown here is derived from an EMBL/GenBank/DDBJ whole genome shotgun (WGS) entry which is preliminary data.</text>
</comment>
<feature type="compositionally biased region" description="Basic and acidic residues" evidence="4">
    <location>
        <begin position="333"/>
        <end position="351"/>
    </location>
</feature>
<keyword evidence="3" id="KW-0862">Zinc</keyword>
<dbReference type="PANTHER" id="PTHR46524">
    <property type="entry name" value="CW-TYPE ZINC FINGER"/>
    <property type="match status" value="1"/>
</dbReference>
<dbReference type="Pfam" id="PF24756">
    <property type="entry name" value="THD_CWZF3-5-7"/>
    <property type="match status" value="1"/>
</dbReference>
<feature type="compositionally biased region" description="Basic and acidic residues" evidence="4">
    <location>
        <begin position="596"/>
        <end position="605"/>
    </location>
</feature>
<name>A0A9D4VBV0_ADICA</name>
<feature type="region of interest" description="Disordered" evidence="4">
    <location>
        <begin position="1005"/>
        <end position="1049"/>
    </location>
</feature>
<dbReference type="PANTHER" id="PTHR46524:SF7">
    <property type="entry name" value="CW-TYPE ZINC FINGER"/>
    <property type="match status" value="1"/>
</dbReference>
<dbReference type="Pfam" id="PF07496">
    <property type="entry name" value="zf-CW"/>
    <property type="match status" value="1"/>
</dbReference>
<keyword evidence="1" id="KW-0479">Metal-binding</keyword>
<feature type="region of interest" description="Disordered" evidence="4">
    <location>
        <begin position="183"/>
        <end position="216"/>
    </location>
</feature>
<feature type="compositionally biased region" description="Basic and acidic residues" evidence="4">
    <location>
        <begin position="509"/>
        <end position="520"/>
    </location>
</feature>
<feature type="compositionally biased region" description="Basic and acidic residues" evidence="4">
    <location>
        <begin position="614"/>
        <end position="640"/>
    </location>
</feature>
<feature type="region of interest" description="Disordered" evidence="4">
    <location>
        <begin position="785"/>
        <end position="830"/>
    </location>
</feature>
<feature type="region of interest" description="Disordered" evidence="4">
    <location>
        <begin position="390"/>
        <end position="520"/>
    </location>
</feature>
<evidence type="ECO:0000256" key="4">
    <source>
        <dbReference type="SAM" id="MobiDB-lite"/>
    </source>
</evidence>
<feature type="compositionally biased region" description="Basic and acidic residues" evidence="4">
    <location>
        <begin position="855"/>
        <end position="866"/>
    </location>
</feature>
<feature type="domain" description="CW-type" evidence="5">
    <location>
        <begin position="677"/>
        <end position="732"/>
    </location>
</feature>
<dbReference type="PROSITE" id="PS51050">
    <property type="entry name" value="ZF_CW"/>
    <property type="match status" value="1"/>
</dbReference>
<protein>
    <recommendedName>
        <fullName evidence="5">CW-type domain-containing protein</fullName>
    </recommendedName>
</protein>
<evidence type="ECO:0000256" key="3">
    <source>
        <dbReference type="ARBA" id="ARBA00022833"/>
    </source>
</evidence>
<dbReference type="OrthoDB" id="757982at2759"/>
<dbReference type="EMBL" id="JABFUD020000002">
    <property type="protein sequence ID" value="KAI5082743.1"/>
    <property type="molecule type" value="Genomic_DNA"/>
</dbReference>
<proteinExistence type="predicted"/>
<evidence type="ECO:0000313" key="6">
    <source>
        <dbReference type="EMBL" id="KAI5082743.1"/>
    </source>
</evidence>
<evidence type="ECO:0000256" key="2">
    <source>
        <dbReference type="ARBA" id="ARBA00022771"/>
    </source>
</evidence>
<feature type="compositionally biased region" description="Basic and acidic residues" evidence="4">
    <location>
        <begin position="301"/>
        <end position="323"/>
    </location>
</feature>
<reference evidence="6" key="1">
    <citation type="submission" date="2021-01" db="EMBL/GenBank/DDBJ databases">
        <title>Adiantum capillus-veneris genome.</title>
        <authorList>
            <person name="Fang Y."/>
            <person name="Liao Q."/>
        </authorList>
    </citation>
    <scope>NUCLEOTIDE SEQUENCE</scope>
    <source>
        <strain evidence="6">H3</strain>
        <tissue evidence="6">Leaf</tissue>
    </source>
</reference>
<feature type="region of interest" description="Disordered" evidence="4">
    <location>
        <begin position="854"/>
        <end position="888"/>
    </location>
</feature>
<evidence type="ECO:0000313" key="7">
    <source>
        <dbReference type="Proteomes" id="UP000886520"/>
    </source>
</evidence>
<feature type="region of interest" description="Disordered" evidence="4">
    <location>
        <begin position="290"/>
        <end position="364"/>
    </location>
</feature>
<evidence type="ECO:0000259" key="5">
    <source>
        <dbReference type="PROSITE" id="PS51050"/>
    </source>
</evidence>
<dbReference type="Gene3D" id="3.30.40.100">
    <property type="match status" value="1"/>
</dbReference>
<dbReference type="InterPro" id="IPR056406">
    <property type="entry name" value="THD_CWZF3/5/7"/>
</dbReference>
<feature type="compositionally biased region" description="Basic and acidic residues" evidence="4">
    <location>
        <begin position="399"/>
        <end position="416"/>
    </location>
</feature>
<gene>
    <name evidence="6" type="ORF">GOP47_0002486</name>
</gene>
<organism evidence="6 7">
    <name type="scientific">Adiantum capillus-veneris</name>
    <name type="common">Maidenhair fern</name>
    <dbReference type="NCBI Taxonomy" id="13818"/>
    <lineage>
        <taxon>Eukaryota</taxon>
        <taxon>Viridiplantae</taxon>
        <taxon>Streptophyta</taxon>
        <taxon>Embryophyta</taxon>
        <taxon>Tracheophyta</taxon>
        <taxon>Polypodiopsida</taxon>
        <taxon>Polypodiidae</taxon>
        <taxon>Polypodiales</taxon>
        <taxon>Pteridineae</taxon>
        <taxon>Pteridaceae</taxon>
        <taxon>Vittarioideae</taxon>
        <taxon>Adiantum</taxon>
    </lineage>
</organism>
<keyword evidence="7" id="KW-1185">Reference proteome</keyword>
<feature type="region of interest" description="Disordered" evidence="4">
    <location>
        <begin position="118"/>
        <end position="137"/>
    </location>
</feature>
<feature type="compositionally biased region" description="Polar residues" evidence="4">
    <location>
        <begin position="1005"/>
        <end position="1030"/>
    </location>
</feature>
<evidence type="ECO:0000256" key="1">
    <source>
        <dbReference type="ARBA" id="ARBA00022723"/>
    </source>
</evidence>
<accession>A0A9D4VBV0</accession>
<dbReference type="GO" id="GO:0008270">
    <property type="term" value="F:zinc ion binding"/>
    <property type="evidence" value="ECO:0007669"/>
    <property type="project" value="UniProtKB-KW"/>
</dbReference>